<protein>
    <submittedName>
        <fullName evidence="3">Uncharacterized protein</fullName>
    </submittedName>
</protein>
<feature type="compositionally biased region" description="Acidic residues" evidence="1">
    <location>
        <begin position="93"/>
        <end position="103"/>
    </location>
</feature>
<dbReference type="RefSeq" id="XP_030992164.1">
    <property type="nucleotide sequence ID" value="XM_031143552.1"/>
</dbReference>
<keyword evidence="2" id="KW-1133">Transmembrane helix</keyword>
<dbReference type="FunCoup" id="A0A507ARL6">
    <property type="interactions" value="34"/>
</dbReference>
<feature type="compositionally biased region" description="Acidic residues" evidence="1">
    <location>
        <begin position="140"/>
        <end position="155"/>
    </location>
</feature>
<dbReference type="EMBL" id="SKBQ01000058">
    <property type="protein sequence ID" value="TPX10453.1"/>
    <property type="molecule type" value="Genomic_DNA"/>
</dbReference>
<dbReference type="PANTHER" id="PTHR28199">
    <property type="entry name" value="PROCESSING OF GAS1 AND ALP PROTEIN 2"/>
    <property type="match status" value="1"/>
</dbReference>
<dbReference type="InParanoid" id="A0A507ARL6"/>
<dbReference type="OrthoDB" id="4227028at2759"/>
<evidence type="ECO:0000256" key="1">
    <source>
        <dbReference type="SAM" id="MobiDB-lite"/>
    </source>
</evidence>
<feature type="compositionally biased region" description="Basic and acidic residues" evidence="1">
    <location>
        <begin position="128"/>
        <end position="139"/>
    </location>
</feature>
<name>A0A507ARL6_9PEZI</name>
<feature type="transmembrane region" description="Helical" evidence="2">
    <location>
        <begin position="31"/>
        <end position="48"/>
    </location>
</feature>
<gene>
    <name evidence="3" type="ORF">E0L32_008672</name>
</gene>
<evidence type="ECO:0000313" key="4">
    <source>
        <dbReference type="Proteomes" id="UP000319257"/>
    </source>
</evidence>
<sequence>MDGIRNLASTVSSRFTNNVTASFSALTLQQWIRLVAIVGAYLLLRPYILKLGARFQMKQLEKEGEESEREAARLAALTPNELRGQNKKLVLPDESDSEGDEAEGAGAGSSATDWGKKARRRQRHMVKKMLEAHEKKLAEEQADEEDKDIQEFLVD</sequence>
<dbReference type="AlphaFoldDB" id="A0A507ARL6"/>
<dbReference type="InterPro" id="IPR011431">
    <property type="entry name" value="Trafficking_Pga2"/>
</dbReference>
<organism evidence="3 4">
    <name type="scientific">Thyridium curvatum</name>
    <dbReference type="NCBI Taxonomy" id="1093900"/>
    <lineage>
        <taxon>Eukaryota</taxon>
        <taxon>Fungi</taxon>
        <taxon>Dikarya</taxon>
        <taxon>Ascomycota</taxon>
        <taxon>Pezizomycotina</taxon>
        <taxon>Sordariomycetes</taxon>
        <taxon>Sordariomycetidae</taxon>
        <taxon>Thyridiales</taxon>
        <taxon>Thyridiaceae</taxon>
        <taxon>Thyridium</taxon>
    </lineage>
</organism>
<feature type="region of interest" description="Disordered" evidence="1">
    <location>
        <begin position="60"/>
        <end position="155"/>
    </location>
</feature>
<proteinExistence type="predicted"/>
<keyword evidence="4" id="KW-1185">Reference proteome</keyword>
<comment type="caution">
    <text evidence="3">The sequence shown here is derived from an EMBL/GenBank/DDBJ whole genome shotgun (WGS) entry which is preliminary data.</text>
</comment>
<evidence type="ECO:0000313" key="3">
    <source>
        <dbReference type="EMBL" id="TPX10453.1"/>
    </source>
</evidence>
<dbReference type="GO" id="GO:0015031">
    <property type="term" value="P:protein transport"/>
    <property type="evidence" value="ECO:0007669"/>
    <property type="project" value="TreeGrafter"/>
</dbReference>
<accession>A0A507ARL6</accession>
<feature type="compositionally biased region" description="Basic residues" evidence="1">
    <location>
        <begin position="117"/>
        <end position="127"/>
    </location>
</feature>
<keyword evidence="2" id="KW-0472">Membrane</keyword>
<dbReference type="GeneID" id="41976119"/>
<dbReference type="PANTHER" id="PTHR28199:SF1">
    <property type="entry name" value="PROCESSING OF GAS1 AND ALP PROTEIN 2"/>
    <property type="match status" value="1"/>
</dbReference>
<dbReference type="Proteomes" id="UP000319257">
    <property type="component" value="Unassembled WGS sequence"/>
</dbReference>
<dbReference type="PIRSF" id="PIRSF022909">
    <property type="entry name" value="UCP022909"/>
    <property type="match status" value="1"/>
</dbReference>
<dbReference type="STRING" id="1093900.A0A507ARL6"/>
<keyword evidence="2" id="KW-0812">Transmembrane</keyword>
<dbReference type="Pfam" id="PF07543">
    <property type="entry name" value="PGA2"/>
    <property type="match status" value="1"/>
</dbReference>
<evidence type="ECO:0000256" key="2">
    <source>
        <dbReference type="SAM" id="Phobius"/>
    </source>
</evidence>
<reference evidence="3 4" key="1">
    <citation type="submission" date="2019-06" db="EMBL/GenBank/DDBJ databases">
        <title>Draft genome sequence of the filamentous fungus Phialemoniopsis curvata isolated from diesel fuel.</title>
        <authorList>
            <person name="Varaljay V.A."/>
            <person name="Lyon W.J."/>
            <person name="Crouch A.L."/>
            <person name="Drake C.E."/>
            <person name="Hollomon J.M."/>
            <person name="Nadeau L.J."/>
            <person name="Nunn H.S."/>
            <person name="Stevenson B.S."/>
            <person name="Bojanowski C.L."/>
            <person name="Crookes-Goodson W.J."/>
        </authorList>
    </citation>
    <scope>NUCLEOTIDE SEQUENCE [LARGE SCALE GENOMIC DNA]</scope>
    <source>
        <strain evidence="3 4">D216</strain>
    </source>
</reference>